<accession>A0A5C8GMF4</accession>
<gene>
    <name evidence="1" type="ORF">ETF27_00685</name>
</gene>
<organism evidence="1 2">
    <name type="scientific">Prevotella brunnea</name>
    <dbReference type="NCBI Taxonomy" id="2508867"/>
    <lineage>
        <taxon>Bacteria</taxon>
        <taxon>Pseudomonadati</taxon>
        <taxon>Bacteroidota</taxon>
        <taxon>Bacteroidia</taxon>
        <taxon>Bacteroidales</taxon>
        <taxon>Prevotellaceae</taxon>
        <taxon>Prevotella</taxon>
    </lineage>
</organism>
<protein>
    <submittedName>
        <fullName evidence="1">HAD family hydrolase</fullName>
    </submittedName>
</protein>
<dbReference type="EMBL" id="SDIK01000006">
    <property type="protein sequence ID" value="TXJ63336.1"/>
    <property type="molecule type" value="Genomic_DNA"/>
</dbReference>
<keyword evidence="1" id="KW-0378">Hydrolase</keyword>
<dbReference type="SFLD" id="SFLDS00003">
    <property type="entry name" value="Haloacid_Dehalogenase"/>
    <property type="match status" value="1"/>
</dbReference>
<dbReference type="GO" id="GO:0050308">
    <property type="term" value="F:sugar-phosphatase activity"/>
    <property type="evidence" value="ECO:0007669"/>
    <property type="project" value="TreeGrafter"/>
</dbReference>
<evidence type="ECO:0000313" key="1">
    <source>
        <dbReference type="EMBL" id="TXJ63336.1"/>
    </source>
</evidence>
<proteinExistence type="predicted"/>
<dbReference type="SFLD" id="SFLDG01129">
    <property type="entry name" value="C1.5:_HAD__Beta-PGM__Phosphata"/>
    <property type="match status" value="1"/>
</dbReference>
<dbReference type="SFLD" id="SFLDG01135">
    <property type="entry name" value="C1.5.6:_HAD__Beta-PGM__Phospha"/>
    <property type="match status" value="1"/>
</dbReference>
<dbReference type="InterPro" id="IPR023198">
    <property type="entry name" value="PGP-like_dom2"/>
</dbReference>
<comment type="caution">
    <text evidence="1">The sequence shown here is derived from an EMBL/GenBank/DDBJ whole genome shotgun (WGS) entry which is preliminary data.</text>
</comment>
<dbReference type="InterPro" id="IPR023214">
    <property type="entry name" value="HAD_sf"/>
</dbReference>
<dbReference type="InterPro" id="IPR036412">
    <property type="entry name" value="HAD-like_sf"/>
</dbReference>
<dbReference type="InterPro" id="IPR051806">
    <property type="entry name" value="HAD-like_SPP"/>
</dbReference>
<dbReference type="PANTHER" id="PTHR43481:SF4">
    <property type="entry name" value="GLYCEROL-1-PHOSPHATE PHOSPHOHYDROLASE 1-RELATED"/>
    <property type="match status" value="1"/>
</dbReference>
<dbReference type="SUPFAM" id="SSF56784">
    <property type="entry name" value="HAD-like"/>
    <property type="match status" value="1"/>
</dbReference>
<dbReference type="PANTHER" id="PTHR43481">
    <property type="entry name" value="FRUCTOSE-1-PHOSPHATE PHOSPHATASE"/>
    <property type="match status" value="1"/>
</dbReference>
<dbReference type="Gene3D" id="3.40.50.1000">
    <property type="entry name" value="HAD superfamily/HAD-like"/>
    <property type="match status" value="1"/>
</dbReference>
<sequence length="239" mass="26426">MFQEAIQRYNEKSAIPFSPKVVLFDMDGVLYDSMPNHAQVWMLAMKAHGIRFSAKDAYATEGARGVDTIQKYAKEQLKKDLSEEEAEAIYELKAGLFHELLPPPIFDGVKDLMRKIKADGLRIGVVTGSGQRKLIQRLLDDFSDFLSEDQITTAFDVKRGKPNPDPYLAGLKRAGNYAPNEGIVIENAPLGVRAGVAARCFTIAVNSGPLPNSALTDEGADILFPSIRQLADSWEQLIR</sequence>
<evidence type="ECO:0000313" key="2">
    <source>
        <dbReference type="Proteomes" id="UP000321612"/>
    </source>
</evidence>
<dbReference type="AlphaFoldDB" id="A0A5C8GMF4"/>
<keyword evidence="2" id="KW-1185">Reference proteome</keyword>
<reference evidence="2" key="1">
    <citation type="submission" date="2019-05" db="EMBL/GenBank/DDBJ databases">
        <title>Prevotella brunnea sp. nov., isolated from a wound of a patient.</title>
        <authorList>
            <person name="Buhl M."/>
        </authorList>
    </citation>
    <scope>NUCLEOTIDE SEQUENCE [LARGE SCALE GENOMIC DNA]</scope>
    <source>
        <strain evidence="2">A2672</strain>
    </source>
</reference>
<dbReference type="Gene3D" id="1.10.150.240">
    <property type="entry name" value="Putative phosphatase, domain 2"/>
    <property type="match status" value="1"/>
</dbReference>
<dbReference type="Pfam" id="PF00702">
    <property type="entry name" value="Hydrolase"/>
    <property type="match status" value="1"/>
</dbReference>
<dbReference type="RefSeq" id="WP_147785316.1">
    <property type="nucleotide sequence ID" value="NZ_SDIK01000006.1"/>
</dbReference>
<name>A0A5C8GMF4_9BACT</name>
<dbReference type="OrthoDB" id="9797743at2"/>
<dbReference type="Proteomes" id="UP000321612">
    <property type="component" value="Unassembled WGS sequence"/>
</dbReference>